<dbReference type="EMBL" id="JASCZI010031598">
    <property type="protein sequence ID" value="MED6127092.1"/>
    <property type="molecule type" value="Genomic_DNA"/>
</dbReference>
<dbReference type="Proteomes" id="UP001341840">
    <property type="component" value="Unassembled WGS sequence"/>
</dbReference>
<gene>
    <name evidence="3" type="ORF">PIB30_084836</name>
</gene>
<evidence type="ECO:0000256" key="1">
    <source>
        <dbReference type="SAM" id="MobiDB-lite"/>
    </source>
</evidence>
<feature type="transmembrane region" description="Helical" evidence="2">
    <location>
        <begin position="261"/>
        <end position="284"/>
    </location>
</feature>
<feature type="compositionally biased region" description="Low complexity" evidence="1">
    <location>
        <begin position="102"/>
        <end position="118"/>
    </location>
</feature>
<keyword evidence="2" id="KW-0812">Transmembrane</keyword>
<keyword evidence="2" id="KW-0472">Membrane</keyword>
<evidence type="ECO:0000313" key="4">
    <source>
        <dbReference type="Proteomes" id="UP001341840"/>
    </source>
</evidence>
<name>A0ABU6RSY5_9FABA</name>
<evidence type="ECO:0000313" key="3">
    <source>
        <dbReference type="EMBL" id="MED6127092.1"/>
    </source>
</evidence>
<evidence type="ECO:0000256" key="2">
    <source>
        <dbReference type="SAM" id="Phobius"/>
    </source>
</evidence>
<protein>
    <submittedName>
        <fullName evidence="3">Uncharacterized protein</fullName>
    </submittedName>
</protein>
<keyword evidence="2" id="KW-1133">Transmembrane helix</keyword>
<feature type="region of interest" description="Disordered" evidence="1">
    <location>
        <begin position="94"/>
        <end position="146"/>
    </location>
</feature>
<keyword evidence="4" id="KW-1185">Reference proteome</keyword>
<comment type="caution">
    <text evidence="3">The sequence shown here is derived from an EMBL/GenBank/DDBJ whole genome shotgun (WGS) entry which is preliminary data.</text>
</comment>
<feature type="compositionally biased region" description="Polar residues" evidence="1">
    <location>
        <begin position="123"/>
        <end position="141"/>
    </location>
</feature>
<accession>A0ABU6RSY5</accession>
<organism evidence="3 4">
    <name type="scientific">Stylosanthes scabra</name>
    <dbReference type="NCBI Taxonomy" id="79078"/>
    <lineage>
        <taxon>Eukaryota</taxon>
        <taxon>Viridiplantae</taxon>
        <taxon>Streptophyta</taxon>
        <taxon>Embryophyta</taxon>
        <taxon>Tracheophyta</taxon>
        <taxon>Spermatophyta</taxon>
        <taxon>Magnoliopsida</taxon>
        <taxon>eudicotyledons</taxon>
        <taxon>Gunneridae</taxon>
        <taxon>Pentapetalae</taxon>
        <taxon>rosids</taxon>
        <taxon>fabids</taxon>
        <taxon>Fabales</taxon>
        <taxon>Fabaceae</taxon>
        <taxon>Papilionoideae</taxon>
        <taxon>50 kb inversion clade</taxon>
        <taxon>dalbergioids sensu lato</taxon>
        <taxon>Dalbergieae</taxon>
        <taxon>Pterocarpus clade</taxon>
        <taxon>Stylosanthes</taxon>
    </lineage>
</organism>
<sequence length="299" mass="33838">MDGWRWLAQLSEWFVVWNNRRSDERRLVIDPAISLHPSRQYFEWYKERTRQFLCNPSGFYDPRAVDIPPEAPVGYGDSLAVAWPDVPQDRRHLSSWVRHATQAQQQQQPSGDDLPQQPHQDAASPQHSPQGHSYELGSSSQVHDDTQDMCETAARNHGYWPTYLSFFEGLDQYIPTRPSPHTPADLRLTLSPSAMQAPLIQGRHSVSHIDTAGSVFRHYDPDAMRGRRLSLQMTPRKRSLREGPGALDTLLRVGPVFALDMTIISISCVVILALCIGFILVLLCHFYSSSVVSFCSSSL</sequence>
<proteinExistence type="predicted"/>
<reference evidence="3 4" key="1">
    <citation type="journal article" date="2023" name="Plants (Basel)">
        <title>Bridging the Gap: Combining Genomics and Transcriptomics Approaches to Understand Stylosanthes scabra, an Orphan Legume from the Brazilian Caatinga.</title>
        <authorList>
            <person name="Ferreira-Neto J.R.C."/>
            <person name="da Silva M.D."/>
            <person name="Binneck E."/>
            <person name="de Melo N.F."/>
            <person name="da Silva R.H."/>
            <person name="de Melo A.L.T.M."/>
            <person name="Pandolfi V."/>
            <person name="Bustamante F.O."/>
            <person name="Brasileiro-Vidal A.C."/>
            <person name="Benko-Iseppon A.M."/>
        </authorList>
    </citation>
    <scope>NUCLEOTIDE SEQUENCE [LARGE SCALE GENOMIC DNA]</scope>
    <source>
        <tissue evidence="3">Leaves</tissue>
    </source>
</reference>